<name>A0ABP0M7J1_9DINO</name>
<gene>
    <name evidence="3" type="ORF">SCF082_LOCUS26263</name>
</gene>
<feature type="domain" description="OTU" evidence="2">
    <location>
        <begin position="10"/>
        <end position="136"/>
    </location>
</feature>
<reference evidence="3 4" key="1">
    <citation type="submission" date="2024-02" db="EMBL/GenBank/DDBJ databases">
        <authorList>
            <person name="Chen Y."/>
            <person name="Shah S."/>
            <person name="Dougan E. K."/>
            <person name="Thang M."/>
            <person name="Chan C."/>
        </authorList>
    </citation>
    <scope>NUCLEOTIDE SEQUENCE [LARGE SCALE GENOMIC DNA]</scope>
</reference>
<organism evidence="3 4">
    <name type="scientific">Durusdinium trenchii</name>
    <dbReference type="NCBI Taxonomy" id="1381693"/>
    <lineage>
        <taxon>Eukaryota</taxon>
        <taxon>Sar</taxon>
        <taxon>Alveolata</taxon>
        <taxon>Dinophyceae</taxon>
        <taxon>Suessiales</taxon>
        <taxon>Symbiodiniaceae</taxon>
        <taxon>Durusdinium</taxon>
    </lineage>
</organism>
<dbReference type="InterPro" id="IPR003323">
    <property type="entry name" value="OTU_dom"/>
</dbReference>
<dbReference type="PROSITE" id="PS50802">
    <property type="entry name" value="OTU"/>
    <property type="match status" value="1"/>
</dbReference>
<dbReference type="Proteomes" id="UP001642464">
    <property type="component" value="Unassembled WGS sequence"/>
</dbReference>
<protein>
    <submittedName>
        <fullName evidence="3">ATP-dependent DNA helicase</fullName>
    </submittedName>
</protein>
<proteinExistence type="predicted"/>
<keyword evidence="3" id="KW-0547">Nucleotide-binding</keyword>
<dbReference type="InterPro" id="IPR038765">
    <property type="entry name" value="Papain-like_cys_pep_sf"/>
</dbReference>
<dbReference type="CDD" id="cd22744">
    <property type="entry name" value="OTU"/>
    <property type="match status" value="1"/>
</dbReference>
<accession>A0ABP0M7J1</accession>
<feature type="non-terminal residue" evidence="3">
    <location>
        <position position="407"/>
    </location>
</feature>
<feature type="compositionally biased region" description="Basic and acidic residues" evidence="1">
    <location>
        <begin position="184"/>
        <end position="194"/>
    </location>
</feature>
<dbReference type="EMBL" id="CAXAMM010019923">
    <property type="protein sequence ID" value="CAK9046729.1"/>
    <property type="molecule type" value="Genomic_DNA"/>
</dbReference>
<keyword evidence="4" id="KW-1185">Reference proteome</keyword>
<dbReference type="SUPFAM" id="SSF54001">
    <property type="entry name" value="Cysteine proteinases"/>
    <property type="match status" value="1"/>
</dbReference>
<evidence type="ECO:0000313" key="3">
    <source>
        <dbReference type="EMBL" id="CAK9046729.1"/>
    </source>
</evidence>
<dbReference type="Gene3D" id="3.90.70.80">
    <property type="match status" value="1"/>
</dbReference>
<keyword evidence="3" id="KW-0347">Helicase</keyword>
<sequence>MASAQTVRYMGVVKVAGDGSCLFHSLAFHEGCGGEALKVEIIDFIDNVLAAQDEALQEEWLQEAEHLRGDAAWGGHMAIVAYSAMREKRVVVHTRLGEGGVQVQEQSHEAVYGNSSLPTVHILYNGEDHYDAMVELADATGMEPATPEEATGFPPLRAALLAPRRQRARFGVPRASKQEKKKGKSEVAEEEASKARHRRYTEKTTPAPELQDTLLEELATMRVASTSAHPHREVEDLIQDFADKKLREQPTIPPDTTSDDLEFAARWPRAFCAFEGCKWASEQGGEDDLEAHLWAEHLADLQPIVRKMLRRDAPDALLSAYNAGISHKCRQQAPVACASLDRKALLSFAEAQAGDKVEALVCWSCGCSHAYVQEIAAKGNIQWRRPLESPPNAATDKSYFLGRPTNE</sequence>
<feature type="region of interest" description="Disordered" evidence="1">
    <location>
        <begin position="386"/>
        <end position="407"/>
    </location>
</feature>
<evidence type="ECO:0000256" key="1">
    <source>
        <dbReference type="SAM" id="MobiDB-lite"/>
    </source>
</evidence>
<comment type="caution">
    <text evidence="3">The sequence shown here is derived from an EMBL/GenBank/DDBJ whole genome shotgun (WGS) entry which is preliminary data.</text>
</comment>
<keyword evidence="3" id="KW-0378">Hydrolase</keyword>
<evidence type="ECO:0000259" key="2">
    <source>
        <dbReference type="PROSITE" id="PS50802"/>
    </source>
</evidence>
<dbReference type="GO" id="GO:0004386">
    <property type="term" value="F:helicase activity"/>
    <property type="evidence" value="ECO:0007669"/>
    <property type="project" value="UniProtKB-KW"/>
</dbReference>
<keyword evidence="3" id="KW-0067">ATP-binding</keyword>
<evidence type="ECO:0000313" key="4">
    <source>
        <dbReference type="Proteomes" id="UP001642464"/>
    </source>
</evidence>
<feature type="region of interest" description="Disordered" evidence="1">
    <location>
        <begin position="169"/>
        <end position="206"/>
    </location>
</feature>